<dbReference type="EMBL" id="JBBPBN010000036">
    <property type="protein sequence ID" value="KAK9001153.1"/>
    <property type="molecule type" value="Genomic_DNA"/>
</dbReference>
<name>A0ABR2QKE4_9ROSI</name>
<organism evidence="1 2">
    <name type="scientific">Hibiscus sabdariffa</name>
    <name type="common">roselle</name>
    <dbReference type="NCBI Taxonomy" id="183260"/>
    <lineage>
        <taxon>Eukaryota</taxon>
        <taxon>Viridiplantae</taxon>
        <taxon>Streptophyta</taxon>
        <taxon>Embryophyta</taxon>
        <taxon>Tracheophyta</taxon>
        <taxon>Spermatophyta</taxon>
        <taxon>Magnoliopsida</taxon>
        <taxon>eudicotyledons</taxon>
        <taxon>Gunneridae</taxon>
        <taxon>Pentapetalae</taxon>
        <taxon>rosids</taxon>
        <taxon>malvids</taxon>
        <taxon>Malvales</taxon>
        <taxon>Malvaceae</taxon>
        <taxon>Malvoideae</taxon>
        <taxon>Hibiscus</taxon>
    </lineage>
</organism>
<sequence length="133" mass="14673">MTVSVDFGDLCEGALINQRGRPPNDGDRTMKVGQDEGHEHLASLDIQQNESMVDCKKGNDNPRTLASQPWCKYQTAEATSFKTLTLSSQLNIKSENPLIGAPILHVTIGQYQAPFIVPTPTYQSHQIPMFQSS</sequence>
<evidence type="ECO:0000313" key="2">
    <source>
        <dbReference type="Proteomes" id="UP001396334"/>
    </source>
</evidence>
<accession>A0ABR2QKE4</accession>
<gene>
    <name evidence="1" type="ORF">V6N11_082944</name>
</gene>
<evidence type="ECO:0000313" key="1">
    <source>
        <dbReference type="EMBL" id="KAK9001153.1"/>
    </source>
</evidence>
<reference evidence="1 2" key="1">
    <citation type="journal article" date="2024" name="G3 (Bethesda)">
        <title>Genome assembly of Hibiscus sabdariffa L. provides insights into metabolisms of medicinal natural products.</title>
        <authorList>
            <person name="Kim T."/>
        </authorList>
    </citation>
    <scope>NUCLEOTIDE SEQUENCE [LARGE SCALE GENOMIC DNA]</scope>
    <source>
        <strain evidence="1">TK-2024</strain>
        <tissue evidence="1">Old leaves</tissue>
    </source>
</reference>
<protein>
    <submittedName>
        <fullName evidence="1">Uncharacterized protein</fullName>
    </submittedName>
</protein>
<keyword evidence="2" id="KW-1185">Reference proteome</keyword>
<proteinExistence type="predicted"/>
<dbReference type="Proteomes" id="UP001396334">
    <property type="component" value="Unassembled WGS sequence"/>
</dbReference>
<comment type="caution">
    <text evidence="1">The sequence shown here is derived from an EMBL/GenBank/DDBJ whole genome shotgun (WGS) entry which is preliminary data.</text>
</comment>